<evidence type="ECO:0000313" key="1">
    <source>
        <dbReference type="EMBL" id="PMD16034.1"/>
    </source>
</evidence>
<proteinExistence type="predicted"/>
<organism evidence="1 2">
    <name type="scientific">Hyaloscypha hepaticicola</name>
    <dbReference type="NCBI Taxonomy" id="2082293"/>
    <lineage>
        <taxon>Eukaryota</taxon>
        <taxon>Fungi</taxon>
        <taxon>Dikarya</taxon>
        <taxon>Ascomycota</taxon>
        <taxon>Pezizomycotina</taxon>
        <taxon>Leotiomycetes</taxon>
        <taxon>Helotiales</taxon>
        <taxon>Hyaloscyphaceae</taxon>
        <taxon>Hyaloscypha</taxon>
    </lineage>
</organism>
<dbReference type="OrthoDB" id="3543113at2759"/>
<dbReference type="SUPFAM" id="SSF52047">
    <property type="entry name" value="RNI-like"/>
    <property type="match status" value="1"/>
</dbReference>
<reference evidence="1 2" key="1">
    <citation type="submission" date="2016-05" db="EMBL/GenBank/DDBJ databases">
        <title>A degradative enzymes factory behind the ericoid mycorrhizal symbiosis.</title>
        <authorList>
            <consortium name="DOE Joint Genome Institute"/>
            <person name="Martino E."/>
            <person name="Morin E."/>
            <person name="Grelet G."/>
            <person name="Kuo A."/>
            <person name="Kohler A."/>
            <person name="Daghino S."/>
            <person name="Barry K."/>
            <person name="Choi C."/>
            <person name="Cichocki N."/>
            <person name="Clum A."/>
            <person name="Copeland A."/>
            <person name="Hainaut M."/>
            <person name="Haridas S."/>
            <person name="Labutti K."/>
            <person name="Lindquist E."/>
            <person name="Lipzen A."/>
            <person name="Khouja H.-R."/>
            <person name="Murat C."/>
            <person name="Ohm R."/>
            <person name="Olson A."/>
            <person name="Spatafora J."/>
            <person name="Veneault-Fourrey C."/>
            <person name="Henrissat B."/>
            <person name="Grigoriev I."/>
            <person name="Martin F."/>
            <person name="Perotto S."/>
        </authorList>
    </citation>
    <scope>NUCLEOTIDE SEQUENCE [LARGE SCALE GENOMIC DNA]</scope>
    <source>
        <strain evidence="1 2">UAMH 7357</strain>
    </source>
</reference>
<name>A0A2J6PPT3_9HELO</name>
<dbReference type="Proteomes" id="UP000235672">
    <property type="component" value="Unassembled WGS sequence"/>
</dbReference>
<protein>
    <recommendedName>
        <fullName evidence="3">F-box domain-containing protein</fullName>
    </recommendedName>
</protein>
<keyword evidence="2" id="KW-1185">Reference proteome</keyword>
<dbReference type="EMBL" id="KZ613508">
    <property type="protein sequence ID" value="PMD16034.1"/>
    <property type="molecule type" value="Genomic_DNA"/>
</dbReference>
<evidence type="ECO:0000313" key="2">
    <source>
        <dbReference type="Proteomes" id="UP000235672"/>
    </source>
</evidence>
<gene>
    <name evidence="1" type="ORF">NA56DRAFT_709119</name>
</gene>
<sequence length="500" mass="57597">MVKMHPAWQLEDIRARERQLRVEDLDRLDFYAAKIKNLYLESKRVDKVIRLPRKFNLEKNAYKHLKPWREFWKEIAELRPHSRYLPNLRRLRINNVAEELLIPLVGITGANLVHLYIKYIHNPEPESLVQKLLRELQDTPKLEYLMVRDGEQDLVPIKLIQQAPLKHLRLDPRISHGIKKYHIRPEIIDKSTLKHLSLGLSPEWYTPGLEPHLKKKCFPALETLWLSLATITNSGCKVCSSSCRNRGVHSWVCTTIYPDKHSPVAFLEALDNPELSLLNIKFPHEVTGPMFLDVIEAANSSCRLRNLTELALAPGNAVNDWRSSRYRQRPAIQPAELREGLKMLLPMPHLKLLRLSVAPNFLDVLDLDLYKSIADGLPALEKLWLSHVDFVLTSSYGVQTSHERTPLHHLAAFCCMLPSLVDVEFGTVDALRWNESPRTEWTCPGVKSVKIARWTGSDTPGDDIVNRAGVSWDFLHLGMRTYFPNSDLAKKEFNPDLQFS</sequence>
<dbReference type="Gene3D" id="3.80.10.10">
    <property type="entry name" value="Ribonuclease Inhibitor"/>
    <property type="match status" value="1"/>
</dbReference>
<accession>A0A2J6PPT3</accession>
<dbReference type="InterPro" id="IPR032675">
    <property type="entry name" value="LRR_dom_sf"/>
</dbReference>
<evidence type="ECO:0008006" key="3">
    <source>
        <dbReference type="Google" id="ProtNLM"/>
    </source>
</evidence>
<dbReference type="AlphaFoldDB" id="A0A2J6PPT3"/>